<keyword evidence="5 12" id="KW-0812">Transmembrane</keyword>
<keyword evidence="10" id="KW-0902">Two-component regulatory system</keyword>
<dbReference type="Gene3D" id="6.10.340.10">
    <property type="match status" value="1"/>
</dbReference>
<evidence type="ECO:0000256" key="5">
    <source>
        <dbReference type="ARBA" id="ARBA00022692"/>
    </source>
</evidence>
<evidence type="ECO:0000256" key="11">
    <source>
        <dbReference type="ARBA" id="ARBA00023136"/>
    </source>
</evidence>
<keyword evidence="2" id="KW-1003">Cell membrane</keyword>
<keyword evidence="6" id="KW-0547">Nucleotide-binding</keyword>
<proteinExistence type="predicted"/>
<feature type="domain" description="Signal transduction histidine kinase internal region" evidence="14">
    <location>
        <begin position="392"/>
        <end position="468"/>
    </location>
</feature>
<evidence type="ECO:0000256" key="6">
    <source>
        <dbReference type="ARBA" id="ARBA00022741"/>
    </source>
</evidence>
<dbReference type="RefSeq" id="WP_173749326.1">
    <property type="nucleotide sequence ID" value="NZ_JAAITA010000010.1"/>
</dbReference>
<evidence type="ECO:0000313" key="15">
    <source>
        <dbReference type="EMBL" id="NSJ86307.1"/>
    </source>
</evidence>
<dbReference type="GO" id="GO:0016301">
    <property type="term" value="F:kinase activity"/>
    <property type="evidence" value="ECO:0007669"/>
    <property type="project" value="UniProtKB-KW"/>
</dbReference>
<dbReference type="InterPro" id="IPR010559">
    <property type="entry name" value="Sig_transdc_His_kin_internal"/>
</dbReference>
<keyword evidence="16" id="KW-1185">Reference proteome</keyword>
<sequence length="604" mass="69649">MKNIPHHFKIYFSHFRTKLLCAFLLCTLIPLCIIGAISYKVSHTIARDKILASTVSSDEQLNIQFQERFLQIENTADSLQYDMYNLMNTNVSKTDLQVLTETRNHLSLFKNTFNLHYIQVFLPKEHIGSEENLYFFPIEDLENFRIPKKSLENPGTSSIWFYQPDLSVPFLISESKEPTNTIALCRILKNPQTQVIEYAYILFLNTAEFSQPLLESFPDKSISSYLVTDTGEIIAGNNQNLSIALSSQDINFMKKHQNSTVKKGAVTCHISKLENGWYHITEIPDSYINQNIQILIKSILITLLISLPVTVLIIVLISRNLAEKIRVLSQAMEDFQLDTPTIALPWLTSPDRHPETFDEIDKLGLTFLKLQASLNQNLQSILDLSLAEERLKYQLLQSQINPHFLYNILGSIQTCQSLGKLDTASQMLTNLTRFYRMTLRKSGDLISIKDELEIARLYLEMEKLCHKNTLTWDISMEDGIENFLICKFTLQPFLENSIVHGFSQRTPHIHIRIELCYGEDTVQIRITDNGKGITEKQLCELKKTLKEKIINYEKHFGMGNVNKRICNPYFGNGHINIESRLYHGTCIFIEFDQLEDCNEKSYDC</sequence>
<keyword evidence="8" id="KW-0067">ATP-binding</keyword>
<evidence type="ECO:0000259" key="13">
    <source>
        <dbReference type="Pfam" id="PF02518"/>
    </source>
</evidence>
<dbReference type="InterPro" id="IPR003594">
    <property type="entry name" value="HATPase_dom"/>
</dbReference>
<dbReference type="SUPFAM" id="SSF55874">
    <property type="entry name" value="ATPase domain of HSP90 chaperone/DNA topoisomerase II/histidine kinase"/>
    <property type="match status" value="1"/>
</dbReference>
<dbReference type="PANTHER" id="PTHR34220:SF11">
    <property type="entry name" value="SENSOR PROTEIN KINASE HPTS"/>
    <property type="match status" value="1"/>
</dbReference>
<evidence type="ECO:0000256" key="9">
    <source>
        <dbReference type="ARBA" id="ARBA00022989"/>
    </source>
</evidence>
<keyword evidence="11 12" id="KW-0472">Membrane</keyword>
<dbReference type="Proteomes" id="UP000822142">
    <property type="component" value="Unassembled WGS sequence"/>
</dbReference>
<protein>
    <submittedName>
        <fullName evidence="15">Sensor histidine kinase</fullName>
    </submittedName>
</protein>
<accession>A0ABX2IBV0</accession>
<evidence type="ECO:0000256" key="1">
    <source>
        <dbReference type="ARBA" id="ARBA00004651"/>
    </source>
</evidence>
<evidence type="ECO:0000256" key="12">
    <source>
        <dbReference type="SAM" id="Phobius"/>
    </source>
</evidence>
<name>A0ABX2IBV0_BLAHA</name>
<dbReference type="PANTHER" id="PTHR34220">
    <property type="entry name" value="SENSOR HISTIDINE KINASE YPDA"/>
    <property type="match status" value="1"/>
</dbReference>
<keyword evidence="7 15" id="KW-0418">Kinase</keyword>
<keyword evidence="4" id="KW-0808">Transferase</keyword>
<reference evidence="15 16" key="1">
    <citation type="journal article" date="2020" name="Cell Host Microbe">
        <title>Functional and Genomic Variation between Human-Derived Isolates of Lachnospiraceae Reveals Inter- and Intra-Species Diversity.</title>
        <authorList>
            <person name="Sorbara M.T."/>
            <person name="Littmann E.R."/>
            <person name="Fontana E."/>
            <person name="Moody T.U."/>
            <person name="Kohout C.E."/>
            <person name="Gjonbalaj M."/>
            <person name="Eaton V."/>
            <person name="Seok R."/>
            <person name="Leiner I.M."/>
            <person name="Pamer E.G."/>
        </authorList>
    </citation>
    <scope>NUCLEOTIDE SEQUENCE [LARGE SCALE GENOMIC DNA]</scope>
    <source>
        <strain evidence="15 16">MSK.15.26</strain>
    </source>
</reference>
<evidence type="ECO:0000256" key="2">
    <source>
        <dbReference type="ARBA" id="ARBA00022475"/>
    </source>
</evidence>
<evidence type="ECO:0000259" key="14">
    <source>
        <dbReference type="Pfam" id="PF06580"/>
    </source>
</evidence>
<evidence type="ECO:0000256" key="7">
    <source>
        <dbReference type="ARBA" id="ARBA00022777"/>
    </source>
</evidence>
<feature type="transmembrane region" description="Helical" evidence="12">
    <location>
        <begin position="294"/>
        <end position="317"/>
    </location>
</feature>
<dbReference type="EMBL" id="JAAITA010000010">
    <property type="protein sequence ID" value="NSJ86307.1"/>
    <property type="molecule type" value="Genomic_DNA"/>
</dbReference>
<evidence type="ECO:0000256" key="8">
    <source>
        <dbReference type="ARBA" id="ARBA00022840"/>
    </source>
</evidence>
<feature type="domain" description="Histidine kinase/HSP90-like ATPase" evidence="13">
    <location>
        <begin position="490"/>
        <end position="592"/>
    </location>
</feature>
<dbReference type="InterPro" id="IPR050640">
    <property type="entry name" value="Bact_2-comp_sensor_kinase"/>
</dbReference>
<evidence type="ECO:0000256" key="4">
    <source>
        <dbReference type="ARBA" id="ARBA00022679"/>
    </source>
</evidence>
<comment type="subcellular location">
    <subcellularLocation>
        <location evidence="1">Cell membrane</location>
        <topology evidence="1">Multi-pass membrane protein</topology>
    </subcellularLocation>
</comment>
<keyword evidence="3" id="KW-0597">Phosphoprotein</keyword>
<dbReference type="Gene3D" id="3.30.565.10">
    <property type="entry name" value="Histidine kinase-like ATPase, C-terminal domain"/>
    <property type="match status" value="1"/>
</dbReference>
<organism evidence="15 16">
    <name type="scientific">Blautia hansenii</name>
    <name type="common">Ruminococcus hansenii</name>
    <dbReference type="NCBI Taxonomy" id="1322"/>
    <lineage>
        <taxon>Bacteria</taxon>
        <taxon>Bacillati</taxon>
        <taxon>Bacillota</taxon>
        <taxon>Clostridia</taxon>
        <taxon>Lachnospirales</taxon>
        <taxon>Lachnospiraceae</taxon>
        <taxon>Blautia</taxon>
    </lineage>
</organism>
<keyword evidence="9 12" id="KW-1133">Transmembrane helix</keyword>
<evidence type="ECO:0000256" key="10">
    <source>
        <dbReference type="ARBA" id="ARBA00023012"/>
    </source>
</evidence>
<gene>
    <name evidence="15" type="ORF">G5A70_09045</name>
</gene>
<evidence type="ECO:0000313" key="16">
    <source>
        <dbReference type="Proteomes" id="UP000822142"/>
    </source>
</evidence>
<dbReference type="Pfam" id="PF06580">
    <property type="entry name" value="His_kinase"/>
    <property type="match status" value="1"/>
</dbReference>
<comment type="caution">
    <text evidence="15">The sequence shown here is derived from an EMBL/GenBank/DDBJ whole genome shotgun (WGS) entry which is preliminary data.</text>
</comment>
<dbReference type="InterPro" id="IPR036890">
    <property type="entry name" value="HATPase_C_sf"/>
</dbReference>
<evidence type="ECO:0000256" key="3">
    <source>
        <dbReference type="ARBA" id="ARBA00022553"/>
    </source>
</evidence>
<dbReference type="Pfam" id="PF02518">
    <property type="entry name" value="HATPase_c"/>
    <property type="match status" value="1"/>
</dbReference>